<feature type="chain" id="PRO_5045580709" evidence="1">
    <location>
        <begin position="19"/>
        <end position="304"/>
    </location>
</feature>
<dbReference type="PROSITE" id="PS51257">
    <property type="entry name" value="PROKAR_LIPOPROTEIN"/>
    <property type="match status" value="1"/>
</dbReference>
<reference evidence="2 3" key="1">
    <citation type="submission" date="2021-04" db="EMBL/GenBank/DDBJ databases">
        <title>Genomics, taxonomy and metabolism of representatives of sulfur bacteria of the genus Thiothrix: Thiothrix fructosivorans QT, Thiothrix unzii A1T and three new species, Thiothrix subterranea sp. nov., Thiothrix litoralis sp. nov. and 'Candidatus Thiothrix anitrata' sp. nov.</title>
        <authorList>
            <person name="Ravin N.V."/>
            <person name="Smolyakov D."/>
            <person name="Rudenko T.S."/>
            <person name="Mardanov A.V."/>
            <person name="Beletsky A.V."/>
            <person name="Markov N.D."/>
            <person name="Fomenkov A.I."/>
            <person name="Roberts R.J."/>
            <person name="Karnachuk O.V."/>
            <person name="Novikov A."/>
            <person name="Grabovich M.Y."/>
        </authorList>
    </citation>
    <scope>NUCLEOTIDE SEQUENCE [LARGE SCALE GENOMIC DNA]</scope>
    <source>
        <strain evidence="2 3">AS</strain>
    </source>
</reference>
<name>A0ABX7WMW5_9GAMM</name>
<feature type="signal peptide" evidence="1">
    <location>
        <begin position="1"/>
        <end position="18"/>
    </location>
</feature>
<organism evidence="2 3">
    <name type="scientific">Thiothrix litoralis</name>
    <dbReference type="NCBI Taxonomy" id="2891210"/>
    <lineage>
        <taxon>Bacteria</taxon>
        <taxon>Pseudomonadati</taxon>
        <taxon>Pseudomonadota</taxon>
        <taxon>Gammaproteobacteria</taxon>
        <taxon>Thiotrichales</taxon>
        <taxon>Thiotrichaceae</taxon>
        <taxon>Thiothrix</taxon>
    </lineage>
</organism>
<evidence type="ECO:0000256" key="1">
    <source>
        <dbReference type="SAM" id="SignalP"/>
    </source>
</evidence>
<accession>A0ABX7WMW5</accession>
<keyword evidence="3" id="KW-1185">Reference proteome</keyword>
<keyword evidence="1" id="KW-0732">Signal</keyword>
<proteinExistence type="predicted"/>
<gene>
    <name evidence="2" type="ORF">J9253_13940</name>
</gene>
<evidence type="ECO:0000313" key="3">
    <source>
        <dbReference type="Proteomes" id="UP000672039"/>
    </source>
</evidence>
<dbReference type="EMBL" id="CP072801">
    <property type="protein sequence ID" value="QTR45099.1"/>
    <property type="molecule type" value="Genomic_DNA"/>
</dbReference>
<evidence type="ECO:0000313" key="2">
    <source>
        <dbReference type="EMBL" id="QTR45099.1"/>
    </source>
</evidence>
<dbReference type="RefSeq" id="WP_210221529.1">
    <property type="nucleotide sequence ID" value="NZ_CP072801.1"/>
</dbReference>
<dbReference type="Proteomes" id="UP000672039">
    <property type="component" value="Chromosome"/>
</dbReference>
<sequence length="304" mass="30876">MKIRILVLSLLAALGVSACGGGGSGSTLSGSTASNSLTPYVVSTTSTTNSANTSGITNAGSTATVLTGAGAGSSTATANSVLNAEGLWQGSTDNGRSVTVLLLSSGFYWMLYSPAGSNASVAGVVVGNSLSSNGKITSSNGKDFNFETSALMPLTWTGSYTAQSSLQASLTYTDIPSGIIALNTTHDGRYNLTPSLAAIRGTYSGTSTSLANGSRDTTLVIYEAGQLSGSRTDGCTFTGNVSPTVRGNAYNVSIDYGVNCSERNSGRSTNSKGSAYLNPANNRLFSVTLNSSVNDVLFFIGNKQ</sequence>
<protein>
    <submittedName>
        <fullName evidence="2">Uncharacterized protein</fullName>
    </submittedName>
</protein>